<comment type="caution">
    <text evidence="1">The sequence shown here is derived from an EMBL/GenBank/DDBJ whole genome shotgun (WGS) entry which is preliminary data.</text>
</comment>
<dbReference type="InterPro" id="IPR036249">
    <property type="entry name" value="Thioredoxin-like_sf"/>
</dbReference>
<dbReference type="Gene3D" id="3.40.30.10">
    <property type="entry name" value="Glutaredoxin"/>
    <property type="match status" value="1"/>
</dbReference>
<accession>A0A3N6PIA6</accession>
<keyword evidence="2" id="KW-1185">Reference proteome</keyword>
<dbReference type="EMBL" id="RCBY01000061">
    <property type="protein sequence ID" value="RQH43469.1"/>
    <property type="molecule type" value="Genomic_DNA"/>
</dbReference>
<dbReference type="Pfam" id="PF01257">
    <property type="entry name" value="2Fe-2S_thioredx"/>
    <property type="match status" value="1"/>
</dbReference>
<dbReference type="AlphaFoldDB" id="A0A3N6PIA6"/>
<organism evidence="1 2">
    <name type="scientific">Okeania hirsuta</name>
    <dbReference type="NCBI Taxonomy" id="1458930"/>
    <lineage>
        <taxon>Bacteria</taxon>
        <taxon>Bacillati</taxon>
        <taxon>Cyanobacteriota</taxon>
        <taxon>Cyanophyceae</taxon>
        <taxon>Oscillatoriophycideae</taxon>
        <taxon>Oscillatoriales</taxon>
        <taxon>Microcoleaceae</taxon>
        <taxon>Okeania</taxon>
    </lineage>
</organism>
<evidence type="ECO:0000313" key="2">
    <source>
        <dbReference type="Proteomes" id="UP000269154"/>
    </source>
</evidence>
<protein>
    <submittedName>
        <fullName evidence="1">(2Fe-2S) ferredoxin domain-containing protein</fullName>
    </submittedName>
</protein>
<evidence type="ECO:0000313" key="1">
    <source>
        <dbReference type="EMBL" id="RQH43469.1"/>
    </source>
</evidence>
<gene>
    <name evidence="1" type="ORF">D5R40_12900</name>
</gene>
<proteinExistence type="predicted"/>
<reference evidence="1 2" key="1">
    <citation type="journal article" date="2018" name="ACS Chem. Biol.">
        <title>Ketoreductase domain dysfunction expands chemodiversity: malyngamide biosynthesis in the cyanobacterium Okeania hirsuta.</title>
        <authorList>
            <person name="Moss N.A."/>
            <person name="Leao T."/>
            <person name="Rankin M."/>
            <person name="McCullough T.M."/>
            <person name="Qu P."/>
            <person name="Korobeynikov A."/>
            <person name="Smith J.L."/>
            <person name="Gerwick L."/>
            <person name="Gerwick W.H."/>
        </authorList>
    </citation>
    <scope>NUCLEOTIDE SEQUENCE [LARGE SCALE GENOMIC DNA]</scope>
    <source>
        <strain evidence="1 2">PAB10Feb10-1</strain>
    </source>
</reference>
<dbReference type="CDD" id="cd02980">
    <property type="entry name" value="TRX_Fd_family"/>
    <property type="match status" value="1"/>
</dbReference>
<name>A0A3N6PIA6_9CYAN</name>
<dbReference type="SUPFAM" id="SSF52833">
    <property type="entry name" value="Thioredoxin-like"/>
    <property type="match status" value="1"/>
</dbReference>
<sequence>MTKFILEGQIQEVTVKDGYKLKYIHVETPAGSNYTIKLAKPLRKIFASVLIPGLGVKVTGERTVYRKTGEEELKALKIIPDFSNNAITPCKNHNVGLVETLSSQVKEQKLSETEHTCSKSPQKITGTNSKCAAKKAQILVCQKSDCQKRGAGKVCKALSEVLSDRGLQDHVTIKKTGCLKKCKAGPNLVIMPNKARYSRISSSEIPDVIEKHFSLEA</sequence>
<dbReference type="Proteomes" id="UP000269154">
    <property type="component" value="Unassembled WGS sequence"/>
</dbReference>
<dbReference type="OrthoDB" id="465045at2"/>